<dbReference type="CDD" id="cd01992">
    <property type="entry name" value="TilS_N"/>
    <property type="match status" value="1"/>
</dbReference>
<dbReference type="GO" id="GO:0005737">
    <property type="term" value="C:cytoplasm"/>
    <property type="evidence" value="ECO:0007669"/>
    <property type="project" value="UniProtKB-SubCell"/>
</dbReference>
<dbReference type="GO" id="GO:0005524">
    <property type="term" value="F:ATP binding"/>
    <property type="evidence" value="ECO:0007669"/>
    <property type="project" value="UniProtKB-UniRule"/>
</dbReference>
<comment type="function">
    <text evidence="6">Ligates lysine onto the cytidine present at position 34 of the AUA codon-specific tRNA(Ile) that contains the anticodon CAU, in an ATP-dependent manner. Cytidine is converted to lysidine, thus changing the amino acid specificity of the tRNA from methionine to isoleucine.</text>
</comment>
<dbReference type="Pfam" id="PF01171">
    <property type="entry name" value="ATP_bind_3"/>
    <property type="match status" value="1"/>
</dbReference>
<dbReference type="EMBL" id="CP028843">
    <property type="protein sequence ID" value="AWB23917.1"/>
    <property type="molecule type" value="Genomic_DNA"/>
</dbReference>
<dbReference type="InterPro" id="IPR014729">
    <property type="entry name" value="Rossmann-like_a/b/a_fold"/>
</dbReference>
<dbReference type="PANTHER" id="PTHR43033:SF1">
    <property type="entry name" value="TRNA(ILE)-LYSIDINE SYNTHASE-RELATED"/>
    <property type="match status" value="1"/>
</dbReference>
<feature type="binding site" evidence="6">
    <location>
        <begin position="40"/>
        <end position="45"/>
    </location>
    <ligand>
        <name>ATP</name>
        <dbReference type="ChEBI" id="CHEBI:30616"/>
    </ligand>
</feature>
<dbReference type="EC" id="6.3.4.19" evidence="6"/>
<name>A0A2R4WQV3_9HYPH</name>
<evidence type="ECO:0000256" key="1">
    <source>
        <dbReference type="ARBA" id="ARBA00022598"/>
    </source>
</evidence>
<feature type="domain" description="tRNA(Ile)-lysidine/2-thiocytidine synthase N-terminal" evidence="7">
    <location>
        <begin position="36"/>
        <end position="211"/>
    </location>
</feature>
<dbReference type="KEGG" id="mee:DA075_25980"/>
<evidence type="ECO:0000256" key="6">
    <source>
        <dbReference type="HAMAP-Rule" id="MF_01161"/>
    </source>
</evidence>
<accession>A0A2R4WQV3</accession>
<evidence type="ECO:0000256" key="5">
    <source>
        <dbReference type="ARBA" id="ARBA00048539"/>
    </source>
</evidence>
<dbReference type="HAMAP" id="MF_01161">
    <property type="entry name" value="tRNA_Ile_lys_synt"/>
    <property type="match status" value="1"/>
</dbReference>
<protein>
    <recommendedName>
        <fullName evidence="6">tRNA(Ile)-lysidine synthase</fullName>
        <ecNumber evidence="6">6.3.4.19</ecNumber>
    </recommendedName>
    <alternativeName>
        <fullName evidence="6">tRNA(Ile)-2-lysyl-cytidine synthase</fullName>
    </alternativeName>
    <alternativeName>
        <fullName evidence="6">tRNA(Ile)-lysidine synthetase</fullName>
    </alternativeName>
</protein>
<evidence type="ECO:0000256" key="4">
    <source>
        <dbReference type="ARBA" id="ARBA00022840"/>
    </source>
</evidence>
<comment type="subcellular location">
    <subcellularLocation>
        <location evidence="6">Cytoplasm</location>
    </subcellularLocation>
</comment>
<keyword evidence="6" id="KW-0963">Cytoplasm</keyword>
<dbReference type="InterPro" id="IPR012795">
    <property type="entry name" value="tRNA_Ile_lys_synt_N"/>
</dbReference>
<evidence type="ECO:0000256" key="2">
    <source>
        <dbReference type="ARBA" id="ARBA00022694"/>
    </source>
</evidence>
<reference evidence="8 9" key="1">
    <citation type="submission" date="2018-04" db="EMBL/GenBank/DDBJ databases">
        <title>Methylobacterium sp. PR1016A genome.</title>
        <authorList>
            <person name="Park W."/>
        </authorList>
    </citation>
    <scope>NUCLEOTIDE SEQUENCE [LARGE SCALE GENOMIC DNA]</scope>
    <source>
        <strain evidence="8 9">PR1016A</strain>
    </source>
</reference>
<dbReference type="RefSeq" id="WP_099955693.1">
    <property type="nucleotide sequence ID" value="NZ_CP028843.1"/>
</dbReference>
<dbReference type="OrthoDB" id="9807403at2"/>
<dbReference type="PANTHER" id="PTHR43033">
    <property type="entry name" value="TRNA(ILE)-LYSIDINE SYNTHASE-RELATED"/>
    <property type="match status" value="1"/>
</dbReference>
<keyword evidence="9" id="KW-1185">Reference proteome</keyword>
<dbReference type="Gene3D" id="3.40.50.620">
    <property type="entry name" value="HUPs"/>
    <property type="match status" value="1"/>
</dbReference>
<evidence type="ECO:0000256" key="3">
    <source>
        <dbReference type="ARBA" id="ARBA00022741"/>
    </source>
</evidence>
<comment type="catalytic activity">
    <reaction evidence="5 6">
        <text>cytidine(34) in tRNA(Ile2) + L-lysine + ATP = lysidine(34) in tRNA(Ile2) + AMP + diphosphate + H(+)</text>
        <dbReference type="Rhea" id="RHEA:43744"/>
        <dbReference type="Rhea" id="RHEA-COMP:10625"/>
        <dbReference type="Rhea" id="RHEA-COMP:10670"/>
        <dbReference type="ChEBI" id="CHEBI:15378"/>
        <dbReference type="ChEBI" id="CHEBI:30616"/>
        <dbReference type="ChEBI" id="CHEBI:32551"/>
        <dbReference type="ChEBI" id="CHEBI:33019"/>
        <dbReference type="ChEBI" id="CHEBI:82748"/>
        <dbReference type="ChEBI" id="CHEBI:83665"/>
        <dbReference type="ChEBI" id="CHEBI:456215"/>
        <dbReference type="EC" id="6.3.4.19"/>
    </reaction>
</comment>
<evidence type="ECO:0000313" key="8">
    <source>
        <dbReference type="EMBL" id="AWB23917.1"/>
    </source>
</evidence>
<dbReference type="Proteomes" id="UP000244755">
    <property type="component" value="Chromosome 1"/>
</dbReference>
<proteinExistence type="inferred from homology"/>
<organism evidence="8 9">
    <name type="scientific">Methylobacterium currus</name>
    <dbReference type="NCBI Taxonomy" id="2051553"/>
    <lineage>
        <taxon>Bacteria</taxon>
        <taxon>Pseudomonadati</taxon>
        <taxon>Pseudomonadota</taxon>
        <taxon>Alphaproteobacteria</taxon>
        <taxon>Hyphomicrobiales</taxon>
        <taxon>Methylobacteriaceae</taxon>
        <taxon>Methylobacterium</taxon>
    </lineage>
</organism>
<evidence type="ECO:0000313" key="9">
    <source>
        <dbReference type="Proteomes" id="UP000244755"/>
    </source>
</evidence>
<sequence length="358" mass="37004">MSRPDGSSPDEPLGPAEGAALLKPWIGRGAAYRGAVLAVSGGPDSTALMGCAALCGAGIPLVVATVDHGLRPASAAEAEEVAGLAARLGFAHRVLAWTGPKPPARLQEAARAARYRLLADLAREAGVDLVLTAHTLDDQAETVLMRLCAGSGPAGLAGMAPARALDGLTLGRPFLGIPKARLVATCEDQGWPFVRDPSNIDPRFGRARLRRLLPLLAEEGLTAERLARLAARLRRDEAALGDAAEAALSDLRRSDPGGEGRLVLDGTGLAALPEAVALRSVALAVVAFQGDAGRQGEAPAYPPRLERLERIVLGEILPALRQGLPCRRTVAGLLLAAGGGRLTLSPAPPRRPPGLHST</sequence>
<dbReference type="InterPro" id="IPR012094">
    <property type="entry name" value="tRNA_Ile_lys_synt"/>
</dbReference>
<dbReference type="InterPro" id="IPR011063">
    <property type="entry name" value="TilS/TtcA_N"/>
</dbReference>
<dbReference type="NCBIfam" id="TIGR02432">
    <property type="entry name" value="lysidine_TilS_N"/>
    <property type="match status" value="1"/>
</dbReference>
<dbReference type="GO" id="GO:0006400">
    <property type="term" value="P:tRNA modification"/>
    <property type="evidence" value="ECO:0007669"/>
    <property type="project" value="UniProtKB-UniRule"/>
</dbReference>
<keyword evidence="1 6" id="KW-0436">Ligase</keyword>
<dbReference type="SUPFAM" id="SSF52402">
    <property type="entry name" value="Adenine nucleotide alpha hydrolases-like"/>
    <property type="match status" value="1"/>
</dbReference>
<dbReference type="GO" id="GO:0032267">
    <property type="term" value="F:tRNA(Ile)-lysidine synthase activity"/>
    <property type="evidence" value="ECO:0007669"/>
    <property type="project" value="UniProtKB-EC"/>
</dbReference>
<comment type="domain">
    <text evidence="6">The N-terminal region contains the highly conserved SGGXDS motif, predicted to be a P-loop motif involved in ATP binding.</text>
</comment>
<keyword evidence="3 6" id="KW-0547">Nucleotide-binding</keyword>
<keyword evidence="4 6" id="KW-0067">ATP-binding</keyword>
<dbReference type="AlphaFoldDB" id="A0A2R4WQV3"/>
<gene>
    <name evidence="6 8" type="primary">tilS</name>
    <name evidence="8" type="ORF">DA075_25980</name>
</gene>
<keyword evidence="2 6" id="KW-0819">tRNA processing</keyword>
<comment type="similarity">
    <text evidence="6">Belongs to the tRNA(Ile)-lysidine synthase family.</text>
</comment>
<evidence type="ECO:0000259" key="7">
    <source>
        <dbReference type="Pfam" id="PF01171"/>
    </source>
</evidence>